<dbReference type="RefSeq" id="WP_009285852.1">
    <property type="nucleotide sequence ID" value="NZ_CAIT01000011.1"/>
</dbReference>
<evidence type="ECO:0000313" key="4">
    <source>
        <dbReference type="Proteomes" id="UP000009309"/>
    </source>
</evidence>
<dbReference type="PANTHER" id="PTHR43135:SF3">
    <property type="entry name" value="ALPHA-D-RIBOSE 1-METHYLPHOSPHONATE 5-TRIPHOSPHATE DIPHOSPHATASE"/>
    <property type="match status" value="1"/>
</dbReference>
<dbReference type="SUPFAM" id="SSF51556">
    <property type="entry name" value="Metallo-dependent hydrolases"/>
    <property type="match status" value="1"/>
</dbReference>
<dbReference type="CDD" id="cd01299">
    <property type="entry name" value="Met_dep_hydrolase_A"/>
    <property type="match status" value="1"/>
</dbReference>
<evidence type="ECO:0000259" key="2">
    <source>
        <dbReference type="Pfam" id="PF01979"/>
    </source>
</evidence>
<keyword evidence="3" id="KW-0378">Hydrolase</keyword>
<dbReference type="OrthoDB" id="9797498at2"/>
<dbReference type="InterPro" id="IPR032466">
    <property type="entry name" value="Metal_Hydrolase"/>
</dbReference>
<dbReference type="Proteomes" id="UP000009309">
    <property type="component" value="Unassembled WGS sequence"/>
</dbReference>
<dbReference type="PANTHER" id="PTHR43135">
    <property type="entry name" value="ALPHA-D-RIBOSE 1-METHYLPHOSPHONATE 5-TRIPHOSPHATE DIPHOSPHATASE"/>
    <property type="match status" value="1"/>
</dbReference>
<dbReference type="EMBL" id="CAIT01000011">
    <property type="protein sequence ID" value="CCH57293.1"/>
    <property type="molecule type" value="Genomic_DNA"/>
</dbReference>
<dbReference type="EC" id="3.5.-.-" evidence="3"/>
<proteinExistence type="predicted"/>
<reference evidence="3 4" key="1">
    <citation type="journal article" date="2012" name="J. Bacteriol.">
        <title>Genome Sequence of the Filamentous Bacterium Fibrisoma limi BUZ 3T.</title>
        <authorList>
            <person name="Filippini M."/>
            <person name="Qi W."/>
            <person name="Jaenicke S."/>
            <person name="Goesmann A."/>
            <person name="Smits T.H."/>
            <person name="Bagheri H.C."/>
        </authorList>
    </citation>
    <scope>NUCLEOTIDE SEQUENCE [LARGE SCALE GENOMIC DNA]</scope>
    <source>
        <strain evidence="4">BUZ 3T</strain>
    </source>
</reference>
<dbReference type="InterPro" id="IPR006680">
    <property type="entry name" value="Amidohydro-rel"/>
</dbReference>
<protein>
    <submittedName>
        <fullName evidence="3">Amidohydrolase</fullName>
        <ecNumber evidence="3">3.5.-.-</ecNumber>
    </submittedName>
</protein>
<organism evidence="3 4">
    <name type="scientific">Fibrisoma limi BUZ 3</name>
    <dbReference type="NCBI Taxonomy" id="1185876"/>
    <lineage>
        <taxon>Bacteria</taxon>
        <taxon>Pseudomonadati</taxon>
        <taxon>Bacteroidota</taxon>
        <taxon>Cytophagia</taxon>
        <taxon>Cytophagales</taxon>
        <taxon>Spirosomataceae</taxon>
        <taxon>Fibrisoma</taxon>
    </lineage>
</organism>
<dbReference type="InterPro" id="IPR051781">
    <property type="entry name" value="Metallo-dep_Hydrolase"/>
</dbReference>
<dbReference type="Gene3D" id="3.20.20.140">
    <property type="entry name" value="Metal-dependent hydrolases"/>
    <property type="match status" value="1"/>
</dbReference>
<accession>I2GTR3</accession>
<dbReference type="Gene3D" id="2.30.40.10">
    <property type="entry name" value="Urease, subunit C, domain 1"/>
    <property type="match status" value="1"/>
</dbReference>
<dbReference type="InterPro" id="IPR057744">
    <property type="entry name" value="OTAase-like"/>
</dbReference>
<dbReference type="GO" id="GO:0016810">
    <property type="term" value="F:hydrolase activity, acting on carbon-nitrogen (but not peptide) bonds"/>
    <property type="evidence" value="ECO:0007669"/>
    <property type="project" value="InterPro"/>
</dbReference>
<dbReference type="STRING" id="1185876.BN8_06704"/>
<dbReference type="AlphaFoldDB" id="I2GTR3"/>
<dbReference type="Pfam" id="PF01979">
    <property type="entry name" value="Amidohydro_1"/>
    <property type="match status" value="1"/>
</dbReference>
<sequence>MKIQVLVLLFCLYSVMAVAQTASEKVILIKAGKFYNSEKAQFVKNQEILIRGNSVVEVGDKVSRPKDVEVIDLSTCTITPGLIDAHTHLLLYLKKSAEADPMVVDALLTSDADRVLRGAHIARTYLEAGITTIRDLGNSGKYLDVALRDAINKGYVAGPRMFVSGPILSPVGGQFYGLAYWQKNVSEQEYRIIKNVDDARFAVKEQLTFGADLIKICSNNSPNSLLLTVDEIKAIVETAHQYNRKVTAHATYDKAVRNAVLAGVDGIEHAYDLSDSTLAIMASRGSYLVPTDVSFQQGLLRVKNKYGKTGPEAEQMVNEFLALTHKRIKRAHEQNVMIVAGSDYYDDLGVKPGDGAKDVLIAYVEAGFSPAQVLQFATFNAAKALGNTRVGKLSKGSYADLAAFDGDLEKDFNQVLSKVKLVMKDGKILAQPHN</sequence>
<keyword evidence="1" id="KW-0732">Signal</keyword>
<evidence type="ECO:0000256" key="1">
    <source>
        <dbReference type="SAM" id="SignalP"/>
    </source>
</evidence>
<keyword evidence="4" id="KW-1185">Reference proteome</keyword>
<dbReference type="InterPro" id="IPR011059">
    <property type="entry name" value="Metal-dep_hydrolase_composite"/>
</dbReference>
<dbReference type="SUPFAM" id="SSF51338">
    <property type="entry name" value="Composite domain of metallo-dependent hydrolases"/>
    <property type="match status" value="2"/>
</dbReference>
<gene>
    <name evidence="3" type="ORF">BN8_06704</name>
</gene>
<dbReference type="eggNOG" id="COG1228">
    <property type="taxonomic scope" value="Bacteria"/>
</dbReference>
<comment type="caution">
    <text evidence="3">The sequence shown here is derived from an EMBL/GenBank/DDBJ whole genome shotgun (WGS) entry which is preliminary data.</text>
</comment>
<feature type="signal peptide" evidence="1">
    <location>
        <begin position="1"/>
        <end position="19"/>
    </location>
</feature>
<name>I2GTR3_9BACT</name>
<evidence type="ECO:0000313" key="3">
    <source>
        <dbReference type="EMBL" id="CCH57293.1"/>
    </source>
</evidence>
<feature type="domain" description="Amidohydrolase-related" evidence="2">
    <location>
        <begin position="77"/>
        <end position="429"/>
    </location>
</feature>
<feature type="chain" id="PRO_5003658787" evidence="1">
    <location>
        <begin position="20"/>
        <end position="434"/>
    </location>
</feature>